<evidence type="ECO:0000256" key="4">
    <source>
        <dbReference type="ARBA" id="ARBA00022777"/>
    </source>
</evidence>
<dbReference type="InterPro" id="IPR011611">
    <property type="entry name" value="PfkB_dom"/>
</dbReference>
<dbReference type="PANTHER" id="PTHR43085:SF1">
    <property type="entry name" value="PSEUDOURIDINE KINASE-RELATED"/>
    <property type="match status" value="1"/>
</dbReference>
<dbReference type="InterPro" id="IPR029056">
    <property type="entry name" value="Ribokinase-like"/>
</dbReference>
<dbReference type="GO" id="GO:0005524">
    <property type="term" value="F:ATP binding"/>
    <property type="evidence" value="ECO:0007669"/>
    <property type="project" value="UniProtKB-KW"/>
</dbReference>
<keyword evidence="5" id="KW-0067">ATP-binding</keyword>
<keyword evidence="4 7" id="KW-0418">Kinase</keyword>
<dbReference type="GO" id="GO:0016301">
    <property type="term" value="F:kinase activity"/>
    <property type="evidence" value="ECO:0007669"/>
    <property type="project" value="UniProtKB-KW"/>
</dbReference>
<evidence type="ECO:0000313" key="7">
    <source>
        <dbReference type="EMBL" id="RNF61064.1"/>
    </source>
</evidence>
<evidence type="ECO:0000259" key="6">
    <source>
        <dbReference type="Pfam" id="PF00294"/>
    </source>
</evidence>
<sequence>MARPPTIAGRARREGLIFGECLFDHFPDGDRVGGAPLNVARHLWALGQQPLLVSRVGQDGEGARIRDLLHTWGMDARGLQEDPQYPTGSVEVLPDAVLGHQFLILPRQAYDRIAWPAQLPALSRIAFLYHGTLALREPGSRGTWERLTGQSDWRFVDLNLRAPWWTSDLLATVLPGTRVLKLNADELGTLAQAFSLQGGGRQSRVADLAQRFAIGEVVITHGAEGAVAWAGGLWQECPAPVVRVEDSVGAGDAFAAVWMVGILHGWPVDLRLIRAQALAAAICTVRGALPSDSAFYAPFLRDWGLHP</sequence>
<evidence type="ECO:0000256" key="3">
    <source>
        <dbReference type="ARBA" id="ARBA00022741"/>
    </source>
</evidence>
<comment type="similarity">
    <text evidence="1">Belongs to the carbohydrate kinase PfkB family.</text>
</comment>
<comment type="caution">
    <text evidence="7">The sequence shown here is derived from an EMBL/GenBank/DDBJ whole genome shotgun (WGS) entry which is preliminary data.</text>
</comment>
<feature type="domain" description="Carbohydrate kinase PfkB" evidence="6">
    <location>
        <begin position="31"/>
        <end position="289"/>
    </location>
</feature>
<dbReference type="Pfam" id="PF00294">
    <property type="entry name" value="PfkB"/>
    <property type="match status" value="1"/>
</dbReference>
<dbReference type="AlphaFoldDB" id="A0A3M8R1J7"/>
<dbReference type="EMBL" id="RIZI01000171">
    <property type="protein sequence ID" value="RNF61064.1"/>
    <property type="molecule type" value="Genomic_DNA"/>
</dbReference>
<keyword evidence="3" id="KW-0547">Nucleotide-binding</keyword>
<dbReference type="Gene3D" id="3.40.1190.20">
    <property type="match status" value="1"/>
</dbReference>
<evidence type="ECO:0000256" key="2">
    <source>
        <dbReference type="ARBA" id="ARBA00022679"/>
    </source>
</evidence>
<dbReference type="PROSITE" id="PS00583">
    <property type="entry name" value="PFKB_KINASES_1"/>
    <property type="match status" value="1"/>
</dbReference>
<proteinExistence type="inferred from homology"/>
<name>A0A3M8R1J7_9PROT</name>
<dbReference type="InterPro" id="IPR050306">
    <property type="entry name" value="PfkB_Carbo_kinase"/>
</dbReference>
<protein>
    <submittedName>
        <fullName evidence="7">Carbohydrate kinase</fullName>
    </submittedName>
</protein>
<keyword evidence="2" id="KW-0808">Transferase</keyword>
<dbReference type="OrthoDB" id="9776822at2"/>
<reference evidence="7" key="1">
    <citation type="submission" date="2018-10" db="EMBL/GenBank/DDBJ databases">
        <title>Acidithiobacillus sulfuriphilus sp. nov.: an extremely acidophilic sulfur-oxidizing chemolithotroph isolated from a neutral pH environment.</title>
        <authorList>
            <person name="Falagan C."/>
            <person name="Moya-Beltran A."/>
            <person name="Quatrini R."/>
            <person name="Johnson D.B."/>
        </authorList>
    </citation>
    <scope>NUCLEOTIDE SEQUENCE [LARGE SCALE GENOMIC DNA]</scope>
    <source>
        <strain evidence="7">CJ-2</strain>
    </source>
</reference>
<gene>
    <name evidence="7" type="ORF">EC580_08725</name>
</gene>
<evidence type="ECO:0000256" key="5">
    <source>
        <dbReference type="ARBA" id="ARBA00022840"/>
    </source>
</evidence>
<evidence type="ECO:0000256" key="1">
    <source>
        <dbReference type="ARBA" id="ARBA00010688"/>
    </source>
</evidence>
<accession>A0A3M8R1J7</accession>
<organism evidence="7">
    <name type="scientific">Acidithiobacillus sulfuriphilus</name>
    <dbReference type="NCBI Taxonomy" id="1867749"/>
    <lineage>
        <taxon>Bacteria</taxon>
        <taxon>Pseudomonadati</taxon>
        <taxon>Pseudomonadota</taxon>
        <taxon>Acidithiobacillia</taxon>
        <taxon>Acidithiobacillales</taxon>
        <taxon>Acidithiobacillaceae</taxon>
        <taxon>Acidithiobacillus</taxon>
    </lineage>
</organism>
<dbReference type="InterPro" id="IPR002173">
    <property type="entry name" value="Carboh/pur_kinase_PfkB_CS"/>
</dbReference>
<dbReference type="PANTHER" id="PTHR43085">
    <property type="entry name" value="HEXOKINASE FAMILY MEMBER"/>
    <property type="match status" value="1"/>
</dbReference>
<dbReference type="SUPFAM" id="SSF53613">
    <property type="entry name" value="Ribokinase-like"/>
    <property type="match status" value="1"/>
</dbReference>